<protein>
    <submittedName>
        <fullName evidence="1">Uncharacterized protein</fullName>
    </submittedName>
</protein>
<comment type="caution">
    <text evidence="1">The sequence shown here is derived from an EMBL/GenBank/DDBJ whole genome shotgun (WGS) entry which is preliminary data.</text>
</comment>
<dbReference type="Proteomes" id="UP001497045">
    <property type="component" value="Unassembled WGS sequence"/>
</dbReference>
<sequence>MHDTIPRVDWLLKPPGLIRSAACYSAFLIDGRLHLLRSGPGWQKLSDAYAIVGNVVVDRQIAKNRAFLQQMQGWDLARDVPQRAEISYRLDALESVSVKEYPHVHIAEIRIKAREGEPGKIRLVAQDLLGDPQQRRAFFAHIPAREDAHALGSG</sequence>
<evidence type="ECO:0000313" key="1">
    <source>
        <dbReference type="EMBL" id="MEL1250013.1"/>
    </source>
</evidence>
<accession>A0ABU9IDM5</accession>
<dbReference type="RefSeq" id="WP_341672530.1">
    <property type="nucleotide sequence ID" value="NZ_JBBYHV010000001.1"/>
</dbReference>
<dbReference type="EMBL" id="JBBYHV010000001">
    <property type="protein sequence ID" value="MEL1250013.1"/>
    <property type="molecule type" value="Genomic_DNA"/>
</dbReference>
<proteinExistence type="predicted"/>
<gene>
    <name evidence="1" type="ORF">AAEO60_04955</name>
</gene>
<reference evidence="1 2" key="1">
    <citation type="submission" date="2024-04" db="EMBL/GenBank/DDBJ databases">
        <title>Aurantiacibacter sp. DGU6 16S ribosomal RNA gene Genome sequencing and assembly.</title>
        <authorList>
            <person name="Park S."/>
        </authorList>
    </citation>
    <scope>NUCLEOTIDE SEQUENCE [LARGE SCALE GENOMIC DNA]</scope>
    <source>
        <strain evidence="1 2">DGU6</strain>
    </source>
</reference>
<name>A0ABU9IDM5_9SPHN</name>
<evidence type="ECO:0000313" key="2">
    <source>
        <dbReference type="Proteomes" id="UP001497045"/>
    </source>
</evidence>
<keyword evidence="2" id="KW-1185">Reference proteome</keyword>
<organism evidence="1 2">
    <name type="scientific">Aurantiacibacter gilvus</name>
    <dbReference type="NCBI Taxonomy" id="3139141"/>
    <lineage>
        <taxon>Bacteria</taxon>
        <taxon>Pseudomonadati</taxon>
        <taxon>Pseudomonadota</taxon>
        <taxon>Alphaproteobacteria</taxon>
        <taxon>Sphingomonadales</taxon>
        <taxon>Erythrobacteraceae</taxon>
        <taxon>Aurantiacibacter</taxon>
    </lineage>
</organism>